<protein>
    <submittedName>
        <fullName evidence="5">Arylsulfatase</fullName>
        <ecNumber evidence="5">3.1.6.1</ecNumber>
    </submittedName>
</protein>
<dbReference type="OrthoDB" id="9783154at2"/>
<reference evidence="5 6" key="1">
    <citation type="submission" date="2019-02" db="EMBL/GenBank/DDBJ databases">
        <title>Deep-cultivation of Planctomycetes and their phenomic and genomic characterization uncovers novel biology.</title>
        <authorList>
            <person name="Wiegand S."/>
            <person name="Jogler M."/>
            <person name="Boedeker C."/>
            <person name="Pinto D."/>
            <person name="Vollmers J."/>
            <person name="Rivas-Marin E."/>
            <person name="Kohn T."/>
            <person name="Peeters S.H."/>
            <person name="Heuer A."/>
            <person name="Rast P."/>
            <person name="Oberbeckmann S."/>
            <person name="Bunk B."/>
            <person name="Jeske O."/>
            <person name="Meyerdierks A."/>
            <person name="Storesund J.E."/>
            <person name="Kallscheuer N."/>
            <person name="Luecker S."/>
            <person name="Lage O.M."/>
            <person name="Pohl T."/>
            <person name="Merkel B.J."/>
            <person name="Hornburger P."/>
            <person name="Mueller R.-W."/>
            <person name="Bruemmer F."/>
            <person name="Labrenz M."/>
            <person name="Spormann A.M."/>
            <person name="Op Den Camp H."/>
            <person name="Overmann J."/>
            <person name="Amann R."/>
            <person name="Jetten M.S.M."/>
            <person name="Mascher T."/>
            <person name="Medema M.H."/>
            <person name="Devos D.P."/>
            <person name="Kaster A.-K."/>
            <person name="Ovreas L."/>
            <person name="Rohde M."/>
            <person name="Galperin M.Y."/>
            <person name="Jogler C."/>
        </authorList>
    </citation>
    <scope>NUCLEOTIDE SEQUENCE [LARGE SCALE GENOMIC DNA]</scope>
    <source>
        <strain evidence="5 6">Pla22</strain>
    </source>
</reference>
<sequence precursor="true">MKTLFALLCIYSLSVGLVVADETQPANVIFILCDDLGWGDLGILHQNSDPNHKDFATPRLDRMAAEGVQVRSHYCAAPVCAPARASLLTGVHQGHAEIRDNQFDKALEDNHTLGTVMQLAGYRTALIGKYGLQGPGDSAMNWPAYPTKRGFDEFYGYVRHVDGHIHYPAHDWPLGNGENHQTPKEVWHNNEEVSASLKGCYTTDLFTAKAKDFVISQHSTQPDQPFFLFLAYDTPHAALQVPSMEYPEGTGVKGGIQWLGKPGQMINTATGTIDSYYHPECSDPSWTNVEQRFATMVRRIDDCVGDLLDTLTELGIAEDTLVVLSSDNGPHEESYLEGIRYSPDSFDSFGPFDGIKRDVWEGGIRVPTLAWWPSKIAPGQIDDQPSQFHDWMPTLADIAGQAAPARTDGVSLLPRWTQGSGKPSTIYVEYLNRGKTPNYESFPEWKRNQRRGQMQAMQIEGNSAVRFNITKPSSDFMLFDRENDPTQQTNIASQMPATSKKLRNQVARMRRPNESAPRPYDQIAVPGYKADRSSTKGNDAVKIQFLPGAFEYVPHPSIFEGITRVRTPRLGELAESSPSERGAAVWTQDIQIDQPGHYTFTLQSDVKSFVRLHDIALLDADFGYDGSTTRSETIKLGVGTHPLTCIALVEGDQAPKIKLEFNRTSDKK</sequence>
<dbReference type="GO" id="GO:0004065">
    <property type="term" value="F:arylsulfatase activity"/>
    <property type="evidence" value="ECO:0007669"/>
    <property type="project" value="UniProtKB-EC"/>
</dbReference>
<comment type="similarity">
    <text evidence="1">Belongs to the sulfatase family.</text>
</comment>
<organism evidence="5 6">
    <name type="scientific">Rubripirellula amarantea</name>
    <dbReference type="NCBI Taxonomy" id="2527999"/>
    <lineage>
        <taxon>Bacteria</taxon>
        <taxon>Pseudomonadati</taxon>
        <taxon>Planctomycetota</taxon>
        <taxon>Planctomycetia</taxon>
        <taxon>Pirellulales</taxon>
        <taxon>Pirellulaceae</taxon>
        <taxon>Rubripirellula</taxon>
    </lineage>
</organism>
<dbReference type="InterPro" id="IPR000917">
    <property type="entry name" value="Sulfatase_N"/>
</dbReference>
<dbReference type="Pfam" id="PF00884">
    <property type="entry name" value="Sulfatase"/>
    <property type="match status" value="1"/>
</dbReference>
<evidence type="ECO:0000313" key="5">
    <source>
        <dbReference type="EMBL" id="TWT50680.1"/>
    </source>
</evidence>
<keyword evidence="3" id="KW-0732">Signal</keyword>
<keyword evidence="2 5" id="KW-0378">Hydrolase</keyword>
<feature type="signal peptide" evidence="3">
    <location>
        <begin position="1"/>
        <end position="20"/>
    </location>
</feature>
<dbReference type="AlphaFoldDB" id="A0A5C5WJ63"/>
<dbReference type="InterPro" id="IPR024607">
    <property type="entry name" value="Sulfatase_CS"/>
</dbReference>
<dbReference type="SUPFAM" id="SSF53649">
    <property type="entry name" value="Alkaline phosphatase-like"/>
    <property type="match status" value="1"/>
</dbReference>
<dbReference type="EMBL" id="SJPI01000002">
    <property type="protein sequence ID" value="TWT50680.1"/>
    <property type="molecule type" value="Genomic_DNA"/>
</dbReference>
<dbReference type="CDD" id="cd16145">
    <property type="entry name" value="ARS_like"/>
    <property type="match status" value="1"/>
</dbReference>
<evidence type="ECO:0000313" key="6">
    <source>
        <dbReference type="Proteomes" id="UP000316598"/>
    </source>
</evidence>
<proteinExistence type="inferred from homology"/>
<dbReference type="PROSITE" id="PS00523">
    <property type="entry name" value="SULFATASE_1"/>
    <property type="match status" value="1"/>
</dbReference>
<dbReference type="Gene3D" id="3.40.720.10">
    <property type="entry name" value="Alkaline Phosphatase, subunit A"/>
    <property type="match status" value="1"/>
</dbReference>
<name>A0A5C5WJ63_9BACT</name>
<dbReference type="RefSeq" id="WP_146515866.1">
    <property type="nucleotide sequence ID" value="NZ_SJPI01000002.1"/>
</dbReference>
<keyword evidence="6" id="KW-1185">Reference proteome</keyword>
<dbReference type="PANTHER" id="PTHR43751">
    <property type="entry name" value="SULFATASE"/>
    <property type="match status" value="1"/>
</dbReference>
<gene>
    <name evidence="5" type="primary">atsA_30</name>
    <name evidence="5" type="ORF">Pla22_34230</name>
</gene>
<evidence type="ECO:0000256" key="3">
    <source>
        <dbReference type="SAM" id="SignalP"/>
    </source>
</evidence>
<dbReference type="EC" id="3.1.6.1" evidence="5"/>
<dbReference type="PANTHER" id="PTHR43751:SF3">
    <property type="entry name" value="SULFATASE N-TERMINAL DOMAIN-CONTAINING PROTEIN"/>
    <property type="match status" value="1"/>
</dbReference>
<feature type="domain" description="Sulfatase N-terminal" evidence="4">
    <location>
        <begin position="27"/>
        <end position="400"/>
    </location>
</feature>
<evidence type="ECO:0000256" key="1">
    <source>
        <dbReference type="ARBA" id="ARBA00008779"/>
    </source>
</evidence>
<dbReference type="Proteomes" id="UP000316598">
    <property type="component" value="Unassembled WGS sequence"/>
</dbReference>
<feature type="chain" id="PRO_5022886962" evidence="3">
    <location>
        <begin position="21"/>
        <end position="668"/>
    </location>
</feature>
<evidence type="ECO:0000259" key="4">
    <source>
        <dbReference type="Pfam" id="PF00884"/>
    </source>
</evidence>
<comment type="caution">
    <text evidence="5">The sequence shown here is derived from an EMBL/GenBank/DDBJ whole genome shotgun (WGS) entry which is preliminary data.</text>
</comment>
<accession>A0A5C5WJ63</accession>
<dbReference type="InterPro" id="IPR052701">
    <property type="entry name" value="GAG_Ulvan_Degrading_Sulfatases"/>
</dbReference>
<evidence type="ECO:0000256" key="2">
    <source>
        <dbReference type="ARBA" id="ARBA00022801"/>
    </source>
</evidence>
<dbReference type="InterPro" id="IPR017850">
    <property type="entry name" value="Alkaline_phosphatase_core_sf"/>
</dbReference>